<evidence type="ECO:0000313" key="1">
    <source>
        <dbReference type="EMBL" id="ADY50991.1"/>
    </source>
</evidence>
<keyword evidence="2" id="KW-1185">Reference proteome</keyword>
<evidence type="ECO:0000313" key="2">
    <source>
        <dbReference type="Proteomes" id="UP000000310"/>
    </source>
</evidence>
<dbReference type="OrthoDB" id="597091at2"/>
<dbReference type="Pfam" id="PF16248">
    <property type="entry name" value="DUF4905"/>
    <property type="match status" value="1"/>
</dbReference>
<sequence>MLNKDTFKQLISETVKGIIWKIVLDDEEQILLVESRTDTKEVYFYAYDFKKSQFLMKDKVFEEKWLIGISGIYKTTAYFYQFENEFSPARKGIIAFDLRNQNILWENYNYVLENISYKGILAFNSRIQPRRFELLDPETGLLLKNVKQEEISEYPTIINKIQIPDSHFSEEITQCYQELKINDLDIRSGYKKQENTINHILEIYREGNLIFTDYLAKDIQKVSPDTFFVWFNRLVYIKDKSEIVVYLL</sequence>
<dbReference type="Proteomes" id="UP000000310">
    <property type="component" value="Chromosome"/>
</dbReference>
<gene>
    <name evidence="1" type="ordered locus">Pedsa_0409</name>
</gene>
<dbReference type="EMBL" id="CP002545">
    <property type="protein sequence ID" value="ADY50991.1"/>
    <property type="molecule type" value="Genomic_DNA"/>
</dbReference>
<protein>
    <recommendedName>
        <fullName evidence="3">DUF4905 domain-containing protein</fullName>
    </recommendedName>
</protein>
<dbReference type="InterPro" id="IPR032595">
    <property type="entry name" value="DUF4905"/>
</dbReference>
<dbReference type="RefSeq" id="WP_013631494.1">
    <property type="nucleotide sequence ID" value="NC_015177.1"/>
</dbReference>
<dbReference type="KEGG" id="psn:Pedsa_0409"/>
<organism evidence="1 2">
    <name type="scientific">Pseudopedobacter saltans (strain ATCC 51119 / DSM 12145 / JCM 21818 / CCUG 39354 / LMG 10337 / NBRC 100064 / NCIMB 13643)</name>
    <name type="common">Pedobacter saltans</name>
    <dbReference type="NCBI Taxonomy" id="762903"/>
    <lineage>
        <taxon>Bacteria</taxon>
        <taxon>Pseudomonadati</taxon>
        <taxon>Bacteroidota</taxon>
        <taxon>Sphingobacteriia</taxon>
        <taxon>Sphingobacteriales</taxon>
        <taxon>Sphingobacteriaceae</taxon>
        <taxon>Pseudopedobacter</taxon>
    </lineage>
</organism>
<evidence type="ECO:0008006" key="3">
    <source>
        <dbReference type="Google" id="ProtNLM"/>
    </source>
</evidence>
<name>F0S574_PSESL</name>
<reference evidence="1 2" key="1">
    <citation type="journal article" date="2011" name="Stand. Genomic Sci.">
        <title>Complete genome sequence of the gliding, heparinolytic Pedobacter saltans type strain (113).</title>
        <authorList>
            <person name="Liolios K."/>
            <person name="Sikorski J."/>
            <person name="Lu M."/>
            <person name="Nolan M."/>
            <person name="Lapidus A."/>
            <person name="Lucas S."/>
            <person name="Hammon N."/>
            <person name="Deshpande S."/>
            <person name="Cheng J.F."/>
            <person name="Tapia R."/>
            <person name="Han C."/>
            <person name="Goodwin L."/>
            <person name="Pitluck S."/>
            <person name="Huntemann M."/>
            <person name="Ivanova N."/>
            <person name="Pagani I."/>
            <person name="Mavromatis K."/>
            <person name="Ovchinikova G."/>
            <person name="Pati A."/>
            <person name="Chen A."/>
            <person name="Palaniappan K."/>
            <person name="Land M."/>
            <person name="Hauser L."/>
            <person name="Brambilla E.M."/>
            <person name="Kotsyurbenko O."/>
            <person name="Rohde M."/>
            <person name="Tindall B.J."/>
            <person name="Abt B."/>
            <person name="Goker M."/>
            <person name="Detter J.C."/>
            <person name="Woyke T."/>
            <person name="Bristow J."/>
            <person name="Eisen J.A."/>
            <person name="Markowitz V."/>
            <person name="Hugenholtz P."/>
            <person name="Klenk H.P."/>
            <person name="Kyrpides N.C."/>
        </authorList>
    </citation>
    <scope>NUCLEOTIDE SEQUENCE [LARGE SCALE GENOMIC DNA]</scope>
    <source>
        <strain evidence="2">ATCC 51119 / DSM 12145 / JCM 21818 / LMG 10337 / NBRC 100064 / NCIMB 13643</strain>
    </source>
</reference>
<dbReference type="STRING" id="762903.Pedsa_0409"/>
<accession>F0S574</accession>
<dbReference type="AlphaFoldDB" id="F0S574"/>
<reference evidence="2" key="2">
    <citation type="submission" date="2011-02" db="EMBL/GenBank/DDBJ databases">
        <title>The complete genome of Pedobacter saltans DSM 12145.</title>
        <authorList>
            <consortium name="US DOE Joint Genome Institute (JGI-PGF)"/>
            <person name="Lucas S."/>
            <person name="Copeland A."/>
            <person name="Lapidus A."/>
            <person name="Bruce D."/>
            <person name="Goodwin L."/>
            <person name="Pitluck S."/>
            <person name="Kyrpides N."/>
            <person name="Mavromatis K."/>
            <person name="Pagani I."/>
            <person name="Ivanova N."/>
            <person name="Ovchinnikova G."/>
            <person name="Lu M."/>
            <person name="Detter J.C."/>
            <person name="Han C."/>
            <person name="Land M."/>
            <person name="Hauser L."/>
            <person name="Markowitz V."/>
            <person name="Cheng J.-F."/>
            <person name="Hugenholtz P."/>
            <person name="Woyke T."/>
            <person name="Wu D."/>
            <person name="Tindall B."/>
            <person name="Pomrenke H.G."/>
            <person name="Brambilla E."/>
            <person name="Klenk H.-P."/>
            <person name="Eisen J.A."/>
        </authorList>
    </citation>
    <scope>NUCLEOTIDE SEQUENCE [LARGE SCALE GENOMIC DNA]</scope>
    <source>
        <strain evidence="2">ATCC 51119 / DSM 12145 / JCM 21818 / LMG 10337 / NBRC 100064 / NCIMB 13643</strain>
    </source>
</reference>
<dbReference type="HOGENOM" id="CLU_1052817_0_0_10"/>
<proteinExistence type="predicted"/>
<dbReference type="eggNOG" id="ENOG5033SA0">
    <property type="taxonomic scope" value="Bacteria"/>
</dbReference>